<evidence type="ECO:0000313" key="1">
    <source>
        <dbReference type="EMBL" id="UTF52962.1"/>
    </source>
</evidence>
<evidence type="ECO:0000313" key="2">
    <source>
        <dbReference type="Proteomes" id="UP001056855"/>
    </source>
</evidence>
<dbReference type="GeneID" id="73291266"/>
<gene>
    <name evidence="1" type="ORF">NGM29_14430</name>
</gene>
<proteinExistence type="predicted"/>
<organism evidence="1 2">
    <name type="scientific">Natronosalvus rutilus</name>
    <dbReference type="NCBI Taxonomy" id="2953753"/>
    <lineage>
        <taxon>Archaea</taxon>
        <taxon>Methanobacteriati</taxon>
        <taxon>Methanobacteriota</taxon>
        <taxon>Stenosarchaea group</taxon>
        <taxon>Halobacteria</taxon>
        <taxon>Halobacteriales</taxon>
        <taxon>Natrialbaceae</taxon>
        <taxon>Natronosalvus</taxon>
    </lineage>
</organism>
<dbReference type="KEGG" id="sawl:NGM29_14430"/>
<keyword evidence="2" id="KW-1185">Reference proteome</keyword>
<dbReference type="AlphaFoldDB" id="A0A9E7SUK2"/>
<name>A0A9E7SUK2_9EURY</name>
<dbReference type="Proteomes" id="UP001056855">
    <property type="component" value="Chromosome"/>
</dbReference>
<sequence length="149" mass="16875">MTSICAIYVEVGEYTIAESLEWLADAAKVVLRVRDEGGEVTNHQYEYTCLEHAFLLLDRLEKRESGRMLWGTGLVNLRFNDETVTLGAKPRLTGPVGEFRAATEALVAQLFEYLRRHDIDAHEVATNIAEGRFALWEIDPANVHDRVLD</sequence>
<dbReference type="EMBL" id="CP100355">
    <property type="protein sequence ID" value="UTF52962.1"/>
    <property type="molecule type" value="Genomic_DNA"/>
</dbReference>
<accession>A0A9E7SUK2</accession>
<dbReference type="RefSeq" id="WP_254157064.1">
    <property type="nucleotide sequence ID" value="NZ_CP100355.1"/>
</dbReference>
<protein>
    <submittedName>
        <fullName evidence="1">Uncharacterized protein</fullName>
    </submittedName>
</protein>
<reference evidence="1" key="1">
    <citation type="submission" date="2022-06" db="EMBL/GenBank/DDBJ databases">
        <title>Diverse halophilic archaea isolated from saline environments.</title>
        <authorList>
            <person name="Cui H.-L."/>
        </authorList>
    </citation>
    <scope>NUCLEOTIDE SEQUENCE</scope>
    <source>
        <strain evidence="1">WLHS1</strain>
    </source>
</reference>